<sequence length="154" mass="16524">MTRRTPVIALALATLLAGCENMPAKEWGLVPAAALLVQDAGFLKAPFGAAAAAVYIVSDPFAPNWTIEESRQSDDHYILALRHKAMHSGGGGEARQVFARRAAQLAGQPGFGAYEVVRWQMGIESGRPFAQRVAYGEVRLVRLVPPRDVANSAP</sequence>
<dbReference type="Proteomes" id="UP001157167">
    <property type="component" value="Unassembled WGS sequence"/>
</dbReference>
<name>A0ABQ6FBY4_9RHOO</name>
<evidence type="ECO:0000313" key="1">
    <source>
        <dbReference type="EMBL" id="GLT23098.1"/>
    </source>
</evidence>
<gene>
    <name evidence="1" type="ORF">GCM10007933_25600</name>
</gene>
<evidence type="ECO:0000313" key="2">
    <source>
        <dbReference type="Proteomes" id="UP001157167"/>
    </source>
</evidence>
<protein>
    <recommendedName>
        <fullName evidence="3">DUF3576 domain-containing protein</fullName>
    </recommendedName>
</protein>
<comment type="caution">
    <text evidence="1">The sequence shown here is derived from an EMBL/GenBank/DDBJ whole genome shotgun (WGS) entry which is preliminary data.</text>
</comment>
<reference evidence="2" key="1">
    <citation type="journal article" date="2019" name="Int. J. Syst. Evol. Microbiol.">
        <title>The Global Catalogue of Microorganisms (GCM) 10K type strain sequencing project: providing services to taxonomists for standard genome sequencing and annotation.</title>
        <authorList>
            <consortium name="The Broad Institute Genomics Platform"/>
            <consortium name="The Broad Institute Genome Sequencing Center for Infectious Disease"/>
            <person name="Wu L."/>
            <person name="Ma J."/>
        </authorList>
    </citation>
    <scope>NUCLEOTIDE SEQUENCE [LARGE SCALE GENOMIC DNA]</scope>
    <source>
        <strain evidence="2">NBRC 102407</strain>
    </source>
</reference>
<dbReference type="EMBL" id="BSPX01000038">
    <property type="protein sequence ID" value="GLT23098.1"/>
    <property type="molecule type" value="Genomic_DNA"/>
</dbReference>
<evidence type="ECO:0008006" key="3">
    <source>
        <dbReference type="Google" id="ProtNLM"/>
    </source>
</evidence>
<dbReference type="RefSeq" id="WP_284188323.1">
    <property type="nucleotide sequence ID" value="NZ_BSPX01000038.1"/>
</dbReference>
<keyword evidence="2" id="KW-1185">Reference proteome</keyword>
<proteinExistence type="predicted"/>
<organism evidence="1 2">
    <name type="scientific">Zoogloea oryzae</name>
    <dbReference type="NCBI Taxonomy" id="310767"/>
    <lineage>
        <taxon>Bacteria</taxon>
        <taxon>Pseudomonadati</taxon>
        <taxon>Pseudomonadota</taxon>
        <taxon>Betaproteobacteria</taxon>
        <taxon>Rhodocyclales</taxon>
        <taxon>Zoogloeaceae</taxon>
        <taxon>Zoogloea</taxon>
    </lineage>
</organism>
<dbReference type="PROSITE" id="PS51257">
    <property type="entry name" value="PROKAR_LIPOPROTEIN"/>
    <property type="match status" value="1"/>
</dbReference>
<accession>A0ABQ6FBY4</accession>